<evidence type="ECO:0000259" key="1">
    <source>
        <dbReference type="Pfam" id="PF20149"/>
    </source>
</evidence>
<name>A0A8S0VQP3_CYCAE</name>
<reference evidence="2 3" key="1">
    <citation type="submission" date="2020-01" db="EMBL/GenBank/DDBJ databases">
        <authorList>
            <person name="Gupta K D."/>
        </authorList>
    </citation>
    <scope>NUCLEOTIDE SEQUENCE [LARGE SCALE GENOMIC DNA]</scope>
</reference>
<dbReference type="AlphaFoldDB" id="A0A8S0VQP3"/>
<dbReference type="EMBL" id="CACVBS010000030">
    <property type="protein sequence ID" value="CAA7260675.1"/>
    <property type="molecule type" value="Genomic_DNA"/>
</dbReference>
<accession>A0A8S0VQP3</accession>
<organism evidence="2 3">
    <name type="scientific">Cyclocybe aegerita</name>
    <name type="common">Black poplar mushroom</name>
    <name type="synonym">Agrocybe aegerita</name>
    <dbReference type="NCBI Taxonomy" id="1973307"/>
    <lineage>
        <taxon>Eukaryota</taxon>
        <taxon>Fungi</taxon>
        <taxon>Dikarya</taxon>
        <taxon>Basidiomycota</taxon>
        <taxon>Agaricomycotina</taxon>
        <taxon>Agaricomycetes</taxon>
        <taxon>Agaricomycetidae</taxon>
        <taxon>Agaricales</taxon>
        <taxon>Agaricineae</taxon>
        <taxon>Bolbitiaceae</taxon>
        <taxon>Cyclocybe</taxon>
    </lineage>
</organism>
<dbReference type="Proteomes" id="UP000467700">
    <property type="component" value="Unassembled WGS sequence"/>
</dbReference>
<sequence>MSHYGIPGGLKVPELAKRVKWLLKRGNFKNGSIDLEAETFDRGKIFNHPLITEIILQQWFSNAKSDVWARNEMVKQKRIFPSVIVLVITCIESCLMAWSLGKETKHNFSEDNCSERYHFFMKAYESLQKNAPDHVNNLEEEMFIYVMKYKHMGVSVEEEVEDAVEDESHGVNFAALNAAAASRHASHSSTA</sequence>
<keyword evidence="3" id="KW-1185">Reference proteome</keyword>
<gene>
    <name evidence="2" type="ORF">AAE3_LOCUS2937</name>
</gene>
<protein>
    <recommendedName>
        <fullName evidence="1">DUF6532 domain-containing protein</fullName>
    </recommendedName>
</protein>
<evidence type="ECO:0000313" key="2">
    <source>
        <dbReference type="EMBL" id="CAA7260675.1"/>
    </source>
</evidence>
<feature type="domain" description="DUF6532" evidence="1">
    <location>
        <begin position="2"/>
        <end position="126"/>
    </location>
</feature>
<evidence type="ECO:0000313" key="3">
    <source>
        <dbReference type="Proteomes" id="UP000467700"/>
    </source>
</evidence>
<dbReference type="Pfam" id="PF20149">
    <property type="entry name" value="DUF6532"/>
    <property type="match status" value="1"/>
</dbReference>
<comment type="caution">
    <text evidence="2">The sequence shown here is derived from an EMBL/GenBank/DDBJ whole genome shotgun (WGS) entry which is preliminary data.</text>
</comment>
<dbReference type="InterPro" id="IPR045341">
    <property type="entry name" value="DUF6532"/>
</dbReference>
<dbReference type="OrthoDB" id="2790754at2759"/>
<proteinExistence type="predicted"/>